<proteinExistence type="predicted"/>
<feature type="domain" description="HTH marR-type" evidence="1">
    <location>
        <begin position="1"/>
        <end position="137"/>
    </location>
</feature>
<dbReference type="PANTHER" id="PTHR33164">
    <property type="entry name" value="TRANSCRIPTIONAL REGULATOR, MARR FAMILY"/>
    <property type="match status" value="1"/>
</dbReference>
<dbReference type="RefSeq" id="WP_307296839.1">
    <property type="nucleotide sequence ID" value="NZ_JAUSXV010000001.1"/>
</dbReference>
<dbReference type="SUPFAM" id="SSF46785">
    <property type="entry name" value="Winged helix' DNA-binding domain"/>
    <property type="match status" value="1"/>
</dbReference>
<dbReference type="GO" id="GO:0003700">
    <property type="term" value="F:DNA-binding transcription factor activity"/>
    <property type="evidence" value="ECO:0007669"/>
    <property type="project" value="InterPro"/>
</dbReference>
<dbReference type="InterPro" id="IPR000835">
    <property type="entry name" value="HTH_MarR-typ"/>
</dbReference>
<dbReference type="PANTHER" id="PTHR33164:SF95">
    <property type="entry name" value="TRANSCRIPTIONAL REGULATOR"/>
    <property type="match status" value="1"/>
</dbReference>
<keyword evidence="2" id="KW-0238">DNA-binding</keyword>
<dbReference type="GO" id="GO:0006950">
    <property type="term" value="P:response to stress"/>
    <property type="evidence" value="ECO:0007669"/>
    <property type="project" value="TreeGrafter"/>
</dbReference>
<dbReference type="InterPro" id="IPR036388">
    <property type="entry name" value="WH-like_DNA-bd_sf"/>
</dbReference>
<dbReference type="Proteomes" id="UP001244427">
    <property type="component" value="Unassembled WGS sequence"/>
</dbReference>
<accession>A0AAW8EZ49</accession>
<evidence type="ECO:0000313" key="3">
    <source>
        <dbReference type="Proteomes" id="UP001244427"/>
    </source>
</evidence>
<evidence type="ECO:0000259" key="1">
    <source>
        <dbReference type="PROSITE" id="PS50995"/>
    </source>
</evidence>
<dbReference type="InterPro" id="IPR039422">
    <property type="entry name" value="MarR/SlyA-like"/>
</dbReference>
<dbReference type="InterPro" id="IPR036390">
    <property type="entry name" value="WH_DNA-bd_sf"/>
</dbReference>
<name>A0AAW8EZ49_9MICO</name>
<sequence>MSFTDLPTWMLSQAHQRAHSILAAKLGEVDARGYDYRVLDVLAASPTPLSQVAIGSLARLDRRDVTVTLAALEEAEFAERKPDPDDARRNLVTLTATGHNRWELLAALAADAQEDILAPLDAEARDAFLGALRLLGGKSPAFDDSGADAME</sequence>
<organism evidence="2 3">
    <name type="scientific">Microbacterium natoriense</name>
    <dbReference type="NCBI Taxonomy" id="284570"/>
    <lineage>
        <taxon>Bacteria</taxon>
        <taxon>Bacillati</taxon>
        <taxon>Actinomycetota</taxon>
        <taxon>Actinomycetes</taxon>
        <taxon>Micrococcales</taxon>
        <taxon>Microbacteriaceae</taxon>
        <taxon>Microbacterium</taxon>
    </lineage>
</organism>
<dbReference type="SMART" id="SM00347">
    <property type="entry name" value="HTH_MARR"/>
    <property type="match status" value="1"/>
</dbReference>
<dbReference type="GO" id="GO:0003677">
    <property type="term" value="F:DNA binding"/>
    <property type="evidence" value="ECO:0007669"/>
    <property type="project" value="UniProtKB-KW"/>
</dbReference>
<evidence type="ECO:0000313" key="2">
    <source>
        <dbReference type="EMBL" id="MDQ0648282.1"/>
    </source>
</evidence>
<protein>
    <submittedName>
        <fullName evidence="2">DNA-binding MarR family transcriptional regulator</fullName>
    </submittedName>
</protein>
<dbReference type="PROSITE" id="PS50995">
    <property type="entry name" value="HTH_MARR_2"/>
    <property type="match status" value="1"/>
</dbReference>
<gene>
    <name evidence="2" type="ORF">QFZ53_002478</name>
</gene>
<keyword evidence="3" id="KW-1185">Reference proteome</keyword>
<dbReference type="Gene3D" id="1.10.10.10">
    <property type="entry name" value="Winged helix-like DNA-binding domain superfamily/Winged helix DNA-binding domain"/>
    <property type="match status" value="1"/>
</dbReference>
<dbReference type="Pfam" id="PF12802">
    <property type="entry name" value="MarR_2"/>
    <property type="match status" value="1"/>
</dbReference>
<comment type="caution">
    <text evidence="2">The sequence shown here is derived from an EMBL/GenBank/DDBJ whole genome shotgun (WGS) entry which is preliminary data.</text>
</comment>
<reference evidence="2 3" key="1">
    <citation type="submission" date="2023-07" db="EMBL/GenBank/DDBJ databases">
        <title>Comparative genomics of wheat-associated soil bacteria to identify genetic determinants of phenazine resistance.</title>
        <authorList>
            <person name="Mouncey N."/>
        </authorList>
    </citation>
    <scope>NUCLEOTIDE SEQUENCE [LARGE SCALE GENOMIC DNA]</scope>
    <source>
        <strain evidence="2 3">W4I9-1</strain>
    </source>
</reference>
<dbReference type="EMBL" id="JAUSXV010000001">
    <property type="protein sequence ID" value="MDQ0648282.1"/>
    <property type="molecule type" value="Genomic_DNA"/>
</dbReference>
<dbReference type="AlphaFoldDB" id="A0AAW8EZ49"/>